<dbReference type="PROSITE" id="PS50196">
    <property type="entry name" value="RANBD1"/>
    <property type="match status" value="1"/>
</dbReference>
<dbReference type="InterPro" id="IPR000156">
    <property type="entry name" value="Ran_bind_dom"/>
</dbReference>
<protein>
    <recommendedName>
        <fullName evidence="1">RanBD1 domain-containing protein</fullName>
    </recommendedName>
</protein>
<dbReference type="Gene3D" id="2.30.29.30">
    <property type="entry name" value="Pleckstrin-homology domain (PH domain)/Phosphotyrosine-binding domain (PTB)"/>
    <property type="match status" value="1"/>
</dbReference>
<dbReference type="InterPro" id="IPR045255">
    <property type="entry name" value="RanBP1-like"/>
</dbReference>
<sequence>MSEVRNADSTAEFAPVVTGLQEVDNSDALKKIKTVYEQRSLLYFFSKEKTNWITRGKGNIRIQKHDESQFYQMVLYEEKTLKLRLCTIIHPANEMKANEGSDRAWAFACTDYSECRILECVDKTGLIIGCLSGRWKGQRPGLCHQI</sequence>
<name>A0A7S2TLP1_9EUKA</name>
<dbReference type="EMBL" id="HBHP01009390">
    <property type="protein sequence ID" value="CAD9755653.1"/>
    <property type="molecule type" value="Transcribed_RNA"/>
</dbReference>
<organism evidence="2">
    <name type="scientific">Lotharella oceanica</name>
    <dbReference type="NCBI Taxonomy" id="641309"/>
    <lineage>
        <taxon>Eukaryota</taxon>
        <taxon>Sar</taxon>
        <taxon>Rhizaria</taxon>
        <taxon>Cercozoa</taxon>
        <taxon>Chlorarachniophyceae</taxon>
        <taxon>Lotharella</taxon>
    </lineage>
</organism>
<gene>
    <name evidence="2" type="ORF">LSP00402_LOCUS5815</name>
</gene>
<evidence type="ECO:0000313" key="2">
    <source>
        <dbReference type="EMBL" id="CAD9755653.1"/>
    </source>
</evidence>
<feature type="domain" description="RanBD1" evidence="1">
    <location>
        <begin position="12"/>
        <end position="114"/>
    </location>
</feature>
<accession>A0A7S2TLP1</accession>
<dbReference type="InterPro" id="IPR011993">
    <property type="entry name" value="PH-like_dom_sf"/>
</dbReference>
<evidence type="ECO:0000259" key="1">
    <source>
        <dbReference type="PROSITE" id="PS50196"/>
    </source>
</evidence>
<proteinExistence type="predicted"/>
<dbReference type="AlphaFoldDB" id="A0A7S2TLP1"/>
<reference evidence="2" key="1">
    <citation type="submission" date="2021-01" db="EMBL/GenBank/DDBJ databases">
        <authorList>
            <person name="Corre E."/>
            <person name="Pelletier E."/>
            <person name="Niang G."/>
            <person name="Scheremetjew M."/>
            <person name="Finn R."/>
            <person name="Kale V."/>
            <person name="Holt S."/>
            <person name="Cochrane G."/>
            <person name="Meng A."/>
            <person name="Brown T."/>
            <person name="Cohen L."/>
        </authorList>
    </citation>
    <scope>NUCLEOTIDE SEQUENCE</scope>
    <source>
        <strain evidence="2">CCMP622</strain>
    </source>
</reference>
<dbReference type="SMART" id="SM00160">
    <property type="entry name" value="RanBD"/>
    <property type="match status" value="1"/>
</dbReference>
<dbReference type="PANTHER" id="PTHR23138">
    <property type="entry name" value="RAN BINDING PROTEIN"/>
    <property type="match status" value="1"/>
</dbReference>
<dbReference type="SUPFAM" id="SSF50729">
    <property type="entry name" value="PH domain-like"/>
    <property type="match status" value="1"/>
</dbReference>
<dbReference type="Pfam" id="PF00638">
    <property type="entry name" value="Ran_BP1"/>
    <property type="match status" value="1"/>
</dbReference>